<comment type="caution">
    <text evidence="2">The sequence shown here is derived from an EMBL/GenBank/DDBJ whole genome shotgun (WGS) entry which is preliminary data.</text>
</comment>
<evidence type="ECO:0000313" key="3">
    <source>
        <dbReference type="Proteomes" id="UP001326199"/>
    </source>
</evidence>
<dbReference type="GeneID" id="87926488"/>
<protein>
    <submittedName>
        <fullName evidence="2">Uncharacterized protein</fullName>
    </submittedName>
</protein>
<name>A0ABR0H4C6_9PEZI</name>
<feature type="compositionally biased region" description="Basic and acidic residues" evidence="1">
    <location>
        <begin position="21"/>
        <end position="30"/>
    </location>
</feature>
<dbReference type="EMBL" id="JAFFHB010000008">
    <property type="protein sequence ID" value="KAK4662900.1"/>
    <property type="molecule type" value="Genomic_DNA"/>
</dbReference>
<organism evidence="2 3">
    <name type="scientific">Podospora pseudopauciseta</name>
    <dbReference type="NCBI Taxonomy" id="2093780"/>
    <lineage>
        <taxon>Eukaryota</taxon>
        <taxon>Fungi</taxon>
        <taxon>Dikarya</taxon>
        <taxon>Ascomycota</taxon>
        <taxon>Pezizomycotina</taxon>
        <taxon>Sordariomycetes</taxon>
        <taxon>Sordariomycetidae</taxon>
        <taxon>Sordariales</taxon>
        <taxon>Podosporaceae</taxon>
        <taxon>Podospora</taxon>
    </lineage>
</organism>
<evidence type="ECO:0000313" key="2">
    <source>
        <dbReference type="EMBL" id="KAK4662900.1"/>
    </source>
</evidence>
<dbReference type="Proteomes" id="UP001326199">
    <property type="component" value="Unassembled WGS sequence"/>
</dbReference>
<feature type="compositionally biased region" description="Polar residues" evidence="1">
    <location>
        <begin position="1"/>
        <end position="14"/>
    </location>
</feature>
<accession>A0ABR0H4C6</accession>
<gene>
    <name evidence="2" type="ORF">QC763_0093070</name>
</gene>
<proteinExistence type="predicted"/>
<dbReference type="RefSeq" id="XP_062762866.1">
    <property type="nucleotide sequence ID" value="XM_062906269.1"/>
</dbReference>
<reference evidence="2 3" key="1">
    <citation type="journal article" date="2023" name="bioRxiv">
        <title>High-quality genome assemblies of four members of thePodospora anserinaspecies complex.</title>
        <authorList>
            <person name="Ament-Velasquez S.L."/>
            <person name="Vogan A.A."/>
            <person name="Wallerman O."/>
            <person name="Hartmann F."/>
            <person name="Gautier V."/>
            <person name="Silar P."/>
            <person name="Giraud T."/>
            <person name="Johannesson H."/>
        </authorList>
    </citation>
    <scope>NUCLEOTIDE SEQUENCE [LARGE SCALE GENOMIC DNA]</scope>
    <source>
        <strain evidence="2 3">CBS 411.78</strain>
    </source>
</reference>
<sequence>MTSGQPSDQINTIARKSALLPKKESRRSCDADPNLDEDEGQPPTTHTLEEEGRQSNPRVSVN</sequence>
<keyword evidence="3" id="KW-1185">Reference proteome</keyword>
<feature type="region of interest" description="Disordered" evidence="1">
    <location>
        <begin position="1"/>
        <end position="62"/>
    </location>
</feature>
<evidence type="ECO:0000256" key="1">
    <source>
        <dbReference type="SAM" id="MobiDB-lite"/>
    </source>
</evidence>